<dbReference type="EMBL" id="DROP01000239">
    <property type="protein sequence ID" value="HHI89009.1"/>
    <property type="molecule type" value="Genomic_DNA"/>
</dbReference>
<evidence type="ECO:0000313" key="1">
    <source>
        <dbReference type="EMBL" id="HHI89009.1"/>
    </source>
</evidence>
<dbReference type="Proteomes" id="UP000885806">
    <property type="component" value="Unassembled WGS sequence"/>
</dbReference>
<gene>
    <name evidence="1" type="ORF">ENK01_03565</name>
</gene>
<sequence>MKRGFTGIILVLLLTGLVWGGWTYFRSHGLTKTPRLTKTAGYFDTLRYVQTRLRENPDHLPARYAAIIKNGTPEDLINFLRDRFEVIPPPNGWLSAETYINSGTFGALNGGVATPRELAELLANGLAEMGYEAKIVRQEANIPPVTMSRKPLEKSAFAKIDWKNIKNRIGGKPLPPLPPEIDNSDLWKRVAAAIPEEMRKGRHIPNYRSRTLPGVHFRKKAGTAEKDGAAENSTGWRLANLWADGEALRPVETKRSSPVSPRD</sequence>
<dbReference type="AlphaFoldDB" id="A0A7V5U1D2"/>
<reference evidence="1" key="1">
    <citation type="journal article" date="2020" name="mSystems">
        <title>Genome- and Community-Level Interaction Insights into Carbon Utilization and Element Cycling Functions of Hydrothermarchaeota in Hydrothermal Sediment.</title>
        <authorList>
            <person name="Zhou Z."/>
            <person name="Liu Y."/>
            <person name="Xu W."/>
            <person name="Pan J."/>
            <person name="Luo Z.H."/>
            <person name="Li M."/>
        </authorList>
    </citation>
    <scope>NUCLEOTIDE SEQUENCE [LARGE SCALE GENOMIC DNA]</scope>
    <source>
        <strain evidence="1">HyVt-538</strain>
    </source>
</reference>
<organism evidence="1">
    <name type="scientific">Hellea balneolensis</name>
    <dbReference type="NCBI Taxonomy" id="287478"/>
    <lineage>
        <taxon>Bacteria</taxon>
        <taxon>Pseudomonadati</taxon>
        <taxon>Pseudomonadota</taxon>
        <taxon>Alphaproteobacteria</taxon>
        <taxon>Maricaulales</taxon>
        <taxon>Robiginitomaculaceae</taxon>
        <taxon>Hellea</taxon>
    </lineage>
</organism>
<feature type="non-terminal residue" evidence="1">
    <location>
        <position position="263"/>
    </location>
</feature>
<comment type="caution">
    <text evidence="1">The sequence shown here is derived from an EMBL/GenBank/DDBJ whole genome shotgun (WGS) entry which is preliminary data.</text>
</comment>
<accession>A0A7V5U1D2</accession>
<name>A0A7V5U1D2_9PROT</name>
<protein>
    <submittedName>
        <fullName evidence="1">Uncharacterized protein</fullName>
    </submittedName>
</protein>
<proteinExistence type="predicted"/>